<reference evidence="3" key="2">
    <citation type="submission" date="2015-01" db="EMBL/GenBank/DDBJ databases">
        <title>Evolutionary Origins and Diversification of the Mycorrhizal Mutualists.</title>
        <authorList>
            <consortium name="DOE Joint Genome Institute"/>
            <consortium name="Mycorrhizal Genomics Consortium"/>
            <person name="Kohler A."/>
            <person name="Kuo A."/>
            <person name="Nagy L.G."/>
            <person name="Floudas D."/>
            <person name="Copeland A."/>
            <person name="Barry K.W."/>
            <person name="Cichocki N."/>
            <person name="Veneault-Fourrey C."/>
            <person name="LaButti K."/>
            <person name="Lindquist E.A."/>
            <person name="Lipzen A."/>
            <person name="Lundell T."/>
            <person name="Morin E."/>
            <person name="Murat C."/>
            <person name="Riley R."/>
            <person name="Ohm R."/>
            <person name="Sun H."/>
            <person name="Tunlid A."/>
            <person name="Henrissat B."/>
            <person name="Grigoriev I.V."/>
            <person name="Hibbett D.S."/>
            <person name="Martin F."/>
        </authorList>
    </citation>
    <scope>NUCLEOTIDE SEQUENCE [LARGE SCALE GENOMIC DNA]</scope>
    <source>
        <strain evidence="3">Foug A</strain>
    </source>
</reference>
<sequence length="336" mass="37711">MPAFSYLMPDNDSPPTVQCTQEELDKDWLSMWKRLGDVGRACPEVSSKEETIDMWLDSWHSAMAELQDLDCKTESARLRPVKPSPFLEKLILDVHKKCKQLEDPLRGWDEELLPNFNKLSPFSKLVAAESSTNQTGNKGKHSLHWCLGGIPSHEGPMAFSFPPVPGAIPPTPPPMPPIRHCRRPFYPPSSPPTFPPYVLNQPPCVYDSNTNSNASSPTASPAPKSTESSPRWIPSPIVITPPKEQAPRVRTPDSHMRPYQTPILMTPPIMPPVVSSPSYYNPTALSDRELILLVEDRQRDIEFTQLEISRKQSEINRAVADITGWLVELRHKKDGA</sequence>
<dbReference type="AlphaFoldDB" id="A0A0C3E4F1"/>
<evidence type="ECO:0000313" key="3">
    <source>
        <dbReference type="Proteomes" id="UP000053989"/>
    </source>
</evidence>
<reference evidence="2 3" key="1">
    <citation type="submission" date="2014-04" db="EMBL/GenBank/DDBJ databases">
        <authorList>
            <consortium name="DOE Joint Genome Institute"/>
            <person name="Kuo A."/>
            <person name="Kohler A."/>
            <person name="Nagy L.G."/>
            <person name="Floudas D."/>
            <person name="Copeland A."/>
            <person name="Barry K.W."/>
            <person name="Cichocki N."/>
            <person name="Veneault-Fourrey C."/>
            <person name="LaButti K."/>
            <person name="Lindquist E.A."/>
            <person name="Lipzen A."/>
            <person name="Lundell T."/>
            <person name="Morin E."/>
            <person name="Murat C."/>
            <person name="Sun H."/>
            <person name="Tunlid A."/>
            <person name="Henrissat B."/>
            <person name="Grigoriev I.V."/>
            <person name="Hibbett D.S."/>
            <person name="Martin F."/>
            <person name="Nordberg H.P."/>
            <person name="Cantor M.N."/>
            <person name="Hua S.X."/>
        </authorList>
    </citation>
    <scope>NUCLEOTIDE SEQUENCE [LARGE SCALE GENOMIC DNA]</scope>
    <source>
        <strain evidence="2 3">Foug A</strain>
    </source>
</reference>
<organism evidence="2 3">
    <name type="scientific">Scleroderma citrinum Foug A</name>
    <dbReference type="NCBI Taxonomy" id="1036808"/>
    <lineage>
        <taxon>Eukaryota</taxon>
        <taxon>Fungi</taxon>
        <taxon>Dikarya</taxon>
        <taxon>Basidiomycota</taxon>
        <taxon>Agaricomycotina</taxon>
        <taxon>Agaricomycetes</taxon>
        <taxon>Agaricomycetidae</taxon>
        <taxon>Boletales</taxon>
        <taxon>Sclerodermatineae</taxon>
        <taxon>Sclerodermataceae</taxon>
        <taxon>Scleroderma</taxon>
    </lineage>
</organism>
<accession>A0A0C3E4F1</accession>
<feature type="region of interest" description="Disordered" evidence="1">
    <location>
        <begin position="208"/>
        <end position="255"/>
    </location>
</feature>
<dbReference type="EMBL" id="KN822035">
    <property type="protein sequence ID" value="KIM63339.1"/>
    <property type="molecule type" value="Genomic_DNA"/>
</dbReference>
<dbReference type="Proteomes" id="UP000053989">
    <property type="component" value="Unassembled WGS sequence"/>
</dbReference>
<dbReference type="InParanoid" id="A0A0C3E4F1"/>
<gene>
    <name evidence="2" type="ORF">SCLCIDRAFT_1214227</name>
</gene>
<feature type="compositionally biased region" description="Low complexity" evidence="1">
    <location>
        <begin position="208"/>
        <end position="229"/>
    </location>
</feature>
<name>A0A0C3E4F1_9AGAM</name>
<dbReference type="STRING" id="1036808.A0A0C3E4F1"/>
<dbReference type="OrthoDB" id="2665967at2759"/>
<evidence type="ECO:0000313" key="2">
    <source>
        <dbReference type="EMBL" id="KIM63339.1"/>
    </source>
</evidence>
<keyword evidence="3" id="KW-1185">Reference proteome</keyword>
<protein>
    <submittedName>
        <fullName evidence="2">Uncharacterized protein</fullName>
    </submittedName>
</protein>
<evidence type="ECO:0000256" key="1">
    <source>
        <dbReference type="SAM" id="MobiDB-lite"/>
    </source>
</evidence>
<dbReference type="HOGENOM" id="CLU_826820_0_0_1"/>
<proteinExistence type="predicted"/>
<feature type="compositionally biased region" description="Basic and acidic residues" evidence="1">
    <location>
        <begin position="245"/>
        <end position="255"/>
    </location>
</feature>